<accession>A0A2Z3H0L5</accession>
<evidence type="ECO:0000313" key="2">
    <source>
        <dbReference type="EMBL" id="AWM37116.1"/>
    </source>
</evidence>
<organism evidence="2 3">
    <name type="scientific">Gemmata obscuriglobus</name>
    <dbReference type="NCBI Taxonomy" id="114"/>
    <lineage>
        <taxon>Bacteria</taxon>
        <taxon>Pseudomonadati</taxon>
        <taxon>Planctomycetota</taxon>
        <taxon>Planctomycetia</taxon>
        <taxon>Gemmatales</taxon>
        <taxon>Gemmataceae</taxon>
        <taxon>Gemmata</taxon>
    </lineage>
</organism>
<sequence length="365" mass="40692">MARLPEQHEALDLLTELDPFLAPRAALFWGNLLGAVRHGGFIPWDDDIDLLLPRSDVPALEAFCAARGIGIVHHKAHFLKLFRRDGAVCRPDLPWRWPFVDVFPYDVFGGEVLTRFANRVYRFPAPQVLPFRPVLFEGTPRLAPACPLAVLRSLYGDYGTYQIKTYDHRTERSVPLDEIVERVNAAHWRQTPPTGESHSTFAPVAAAAFARGQGRVIDLGSGSGRDAAYLRAQGFEVDECDPHTGRGGDALMADLSGYGRMYCRWLLHTLSSRQQWALLRRLAEVRPGTVVCLEFRDPADASALTPVSNDSRLFFDDGHFRWLLGASEVMSVLGAGFRVLHHTLGRFSSTPASDPVLTRLNLLKP</sequence>
<evidence type="ECO:0000259" key="1">
    <source>
        <dbReference type="Pfam" id="PF04991"/>
    </source>
</evidence>
<dbReference type="InterPro" id="IPR029063">
    <property type="entry name" value="SAM-dependent_MTases_sf"/>
</dbReference>
<dbReference type="InterPro" id="IPR052942">
    <property type="entry name" value="LPS_cholinephosphotransferase"/>
</dbReference>
<dbReference type="OrthoDB" id="3780655at2"/>
<dbReference type="SUPFAM" id="SSF53335">
    <property type="entry name" value="S-adenosyl-L-methionine-dependent methyltransferases"/>
    <property type="match status" value="1"/>
</dbReference>
<dbReference type="Proteomes" id="UP000245802">
    <property type="component" value="Chromosome"/>
</dbReference>
<dbReference type="PANTHER" id="PTHR43404:SF2">
    <property type="entry name" value="LIPOPOLYSACCHARIDE CHOLINEPHOSPHOTRANSFERASE LICD"/>
    <property type="match status" value="1"/>
</dbReference>
<proteinExistence type="predicted"/>
<feature type="domain" description="LicD/FKTN/FKRP nucleotidyltransferase" evidence="1">
    <location>
        <begin position="27"/>
        <end position="60"/>
    </location>
</feature>
<dbReference type="Gene3D" id="3.40.50.150">
    <property type="entry name" value="Vaccinia Virus protein VP39"/>
    <property type="match status" value="1"/>
</dbReference>
<dbReference type="PANTHER" id="PTHR43404">
    <property type="entry name" value="LIPOPOLYSACCHARIDE CHOLINEPHOSPHOTRANSFERASE LICD"/>
    <property type="match status" value="1"/>
</dbReference>
<dbReference type="AlphaFoldDB" id="A0A2Z3H0L5"/>
<dbReference type="InterPro" id="IPR007074">
    <property type="entry name" value="LicD/FKTN/FKRP_NTP_transf"/>
</dbReference>
<dbReference type="KEGG" id="gog:C1280_08820"/>
<dbReference type="GO" id="GO:0009100">
    <property type="term" value="P:glycoprotein metabolic process"/>
    <property type="evidence" value="ECO:0007669"/>
    <property type="project" value="UniProtKB-ARBA"/>
</dbReference>
<dbReference type="Pfam" id="PF04991">
    <property type="entry name" value="LicD"/>
    <property type="match status" value="1"/>
</dbReference>
<evidence type="ECO:0000313" key="3">
    <source>
        <dbReference type="Proteomes" id="UP000245802"/>
    </source>
</evidence>
<dbReference type="EMBL" id="CP025958">
    <property type="protein sequence ID" value="AWM37116.1"/>
    <property type="molecule type" value="Genomic_DNA"/>
</dbReference>
<keyword evidence="3" id="KW-1185">Reference proteome</keyword>
<gene>
    <name evidence="2" type="ORF">C1280_08820</name>
</gene>
<name>A0A2Z3H0L5_9BACT</name>
<reference evidence="2 3" key="1">
    <citation type="submission" date="2018-01" db="EMBL/GenBank/DDBJ databases">
        <title>G. obscuriglobus.</title>
        <authorList>
            <person name="Franke J."/>
            <person name="Blomberg W."/>
            <person name="Selmecki A."/>
        </authorList>
    </citation>
    <scope>NUCLEOTIDE SEQUENCE [LARGE SCALE GENOMIC DNA]</scope>
    <source>
        <strain evidence="2 3">DSM 5831</strain>
    </source>
</reference>
<protein>
    <recommendedName>
        <fullName evidence="1">LicD/FKTN/FKRP nucleotidyltransferase domain-containing protein</fullName>
    </recommendedName>
</protein>